<evidence type="ECO:0000259" key="2">
    <source>
        <dbReference type="Pfam" id="PF00561"/>
    </source>
</evidence>
<keyword evidence="3" id="KW-0575">Peroxidase</keyword>
<reference evidence="4" key="1">
    <citation type="submission" date="2018-02" db="EMBL/GenBank/DDBJ databases">
        <title>Genome sequence of Desulfocucumis palustris strain NAW-5.</title>
        <authorList>
            <person name="Watanabe M."/>
            <person name="Kojima H."/>
            <person name="Fukui M."/>
        </authorList>
    </citation>
    <scope>NUCLEOTIDE SEQUENCE [LARGE SCALE GENOMIC DNA]</scope>
    <source>
        <strain evidence="4">NAW-5</strain>
    </source>
</reference>
<dbReference type="PANTHER" id="PTHR43798">
    <property type="entry name" value="MONOACYLGLYCEROL LIPASE"/>
    <property type="match status" value="1"/>
</dbReference>
<organism evidence="3 4">
    <name type="scientific">Desulfocucumis palustris</name>
    <dbReference type="NCBI Taxonomy" id="1898651"/>
    <lineage>
        <taxon>Bacteria</taxon>
        <taxon>Bacillati</taxon>
        <taxon>Bacillota</taxon>
        <taxon>Clostridia</taxon>
        <taxon>Eubacteriales</taxon>
        <taxon>Desulfocucumaceae</taxon>
        <taxon>Desulfocucumis</taxon>
    </lineage>
</organism>
<keyword evidence="1" id="KW-0378">Hydrolase</keyword>
<name>A0A2L2XDQ9_9FIRM</name>
<dbReference type="InterPro" id="IPR050266">
    <property type="entry name" value="AB_hydrolase_sf"/>
</dbReference>
<feature type="domain" description="AB hydrolase-1" evidence="2">
    <location>
        <begin position="77"/>
        <end position="309"/>
    </location>
</feature>
<dbReference type="AlphaFoldDB" id="A0A2L2XDQ9"/>
<dbReference type="PANTHER" id="PTHR43798:SF31">
    <property type="entry name" value="AB HYDROLASE SUPERFAMILY PROTEIN YCLE"/>
    <property type="match status" value="1"/>
</dbReference>
<comment type="caution">
    <text evidence="3">The sequence shown here is derived from an EMBL/GenBank/DDBJ whole genome shotgun (WGS) entry which is preliminary data.</text>
</comment>
<dbReference type="GO" id="GO:0016020">
    <property type="term" value="C:membrane"/>
    <property type="evidence" value="ECO:0007669"/>
    <property type="project" value="TreeGrafter"/>
</dbReference>
<proteinExistence type="predicted"/>
<accession>A0A2L2XDQ9</accession>
<keyword evidence="4" id="KW-1185">Reference proteome</keyword>
<dbReference type="PRINTS" id="PR00412">
    <property type="entry name" value="EPOXHYDRLASE"/>
</dbReference>
<gene>
    <name evidence="3" type="ORF">DCCM_3467</name>
</gene>
<dbReference type="GO" id="GO:0016787">
    <property type="term" value="F:hydrolase activity"/>
    <property type="evidence" value="ECO:0007669"/>
    <property type="project" value="UniProtKB-KW"/>
</dbReference>
<dbReference type="EMBL" id="BFAV01000138">
    <property type="protein sequence ID" value="GBF34355.1"/>
    <property type="molecule type" value="Genomic_DNA"/>
</dbReference>
<dbReference type="PRINTS" id="PR00111">
    <property type="entry name" value="ABHYDROLASE"/>
</dbReference>
<sequence length="330" mass="37548">MLLKSYYFLLLCASDMQGCRSALFLWAHRLSPIYYQLNKMSLKKLLPDGGVTMGGYYIGVEPHVNIYVEDVNPGGGKPILFIHGWPANHKMFEYQFNQLPNMGYRCIGMDCRGFGKSDKPWKGYDYDRMADDIRCVVEALRLQNFTLGGHSTGGAIAIRYMARHNGYKVSKLALFAAAAPSLIQRPYFPYGLAREDVNNIIQETYNDRPKMLRGFGDMFFFQYVTEAFSDWFFQLGLQAAGWSTAAVAASWLDEESLFSDLGKIRVPTLILHGIHDKVCHFPLAEAQKEGIKNSKLVPFECSGHGLFYDQRDRFNKELTQFIELEDCGRA</sequence>
<dbReference type="SUPFAM" id="SSF53474">
    <property type="entry name" value="alpha/beta-Hydrolases"/>
    <property type="match status" value="1"/>
</dbReference>
<evidence type="ECO:0000313" key="4">
    <source>
        <dbReference type="Proteomes" id="UP000239549"/>
    </source>
</evidence>
<dbReference type="Proteomes" id="UP000239549">
    <property type="component" value="Unassembled WGS sequence"/>
</dbReference>
<protein>
    <submittedName>
        <fullName evidence="3">Non-heme chloroperoxidase</fullName>
    </submittedName>
</protein>
<dbReference type="InterPro" id="IPR000639">
    <property type="entry name" value="Epox_hydrolase-like"/>
</dbReference>
<evidence type="ECO:0000313" key="3">
    <source>
        <dbReference type="EMBL" id="GBF34355.1"/>
    </source>
</evidence>
<dbReference type="GO" id="GO:0004601">
    <property type="term" value="F:peroxidase activity"/>
    <property type="evidence" value="ECO:0007669"/>
    <property type="project" value="UniProtKB-KW"/>
</dbReference>
<dbReference type="Gene3D" id="3.40.50.1820">
    <property type="entry name" value="alpha/beta hydrolase"/>
    <property type="match status" value="1"/>
</dbReference>
<dbReference type="InterPro" id="IPR000073">
    <property type="entry name" value="AB_hydrolase_1"/>
</dbReference>
<evidence type="ECO:0000256" key="1">
    <source>
        <dbReference type="ARBA" id="ARBA00022801"/>
    </source>
</evidence>
<dbReference type="Pfam" id="PF00561">
    <property type="entry name" value="Abhydrolase_1"/>
    <property type="match status" value="1"/>
</dbReference>
<dbReference type="InterPro" id="IPR029058">
    <property type="entry name" value="AB_hydrolase_fold"/>
</dbReference>
<keyword evidence="3" id="KW-0560">Oxidoreductase</keyword>